<comment type="catalytic activity">
    <reaction evidence="5">
        <text>(2S)-ethylmalonyl-CoA + H(+) = butanoyl-CoA + CO2</text>
        <dbReference type="Rhea" id="RHEA:32131"/>
        <dbReference type="ChEBI" id="CHEBI:15378"/>
        <dbReference type="ChEBI" id="CHEBI:16526"/>
        <dbReference type="ChEBI" id="CHEBI:57371"/>
        <dbReference type="ChEBI" id="CHEBI:60909"/>
        <dbReference type="EC" id="4.1.1.94"/>
    </reaction>
    <physiologicalReaction direction="left-to-right" evidence="5">
        <dbReference type="Rhea" id="RHEA:32132"/>
    </physiologicalReaction>
</comment>
<dbReference type="PANTHER" id="PTHR11941">
    <property type="entry name" value="ENOYL-COA HYDRATASE-RELATED"/>
    <property type="match status" value="1"/>
</dbReference>
<dbReference type="Pfam" id="PF00378">
    <property type="entry name" value="ECH_1"/>
    <property type="match status" value="1"/>
</dbReference>
<keyword evidence="15" id="KW-1185">Reference proteome</keyword>
<evidence type="ECO:0000313" key="15">
    <source>
        <dbReference type="Proteomes" id="UP000481043"/>
    </source>
</evidence>
<name>A0A6M0Q258_9BACI</name>
<comment type="similarity">
    <text evidence="2 13">Belongs to the enoyl-CoA hydratase/isomerase family.</text>
</comment>
<dbReference type="PANTHER" id="PTHR11941:SF27">
    <property type="entry name" value="ETHYLMALONYL-COA DECARBOXYLASE"/>
    <property type="match status" value="1"/>
</dbReference>
<dbReference type="SUPFAM" id="SSF52096">
    <property type="entry name" value="ClpP/crotonase"/>
    <property type="match status" value="1"/>
</dbReference>
<evidence type="ECO:0000256" key="1">
    <source>
        <dbReference type="ARBA" id="ARBA00004514"/>
    </source>
</evidence>
<comment type="caution">
    <text evidence="14">The sequence shown here is derived from an EMBL/GenBank/DDBJ whole genome shotgun (WGS) entry which is preliminary data.</text>
</comment>
<evidence type="ECO:0000256" key="12">
    <source>
        <dbReference type="ARBA" id="ARBA00056546"/>
    </source>
</evidence>
<evidence type="ECO:0000256" key="5">
    <source>
        <dbReference type="ARBA" id="ARBA00036343"/>
    </source>
</evidence>
<evidence type="ECO:0000256" key="6">
    <source>
        <dbReference type="ARBA" id="ARBA00036541"/>
    </source>
</evidence>
<dbReference type="InterPro" id="IPR018376">
    <property type="entry name" value="Enoyl-CoA_hyd/isom_CS"/>
</dbReference>
<dbReference type="PROSITE" id="PS00166">
    <property type="entry name" value="ENOYL_COA_HYDRATASE"/>
    <property type="match status" value="1"/>
</dbReference>
<dbReference type="EMBL" id="JAAIWM010000001">
    <property type="protein sequence ID" value="NEY70347.1"/>
    <property type="molecule type" value="Genomic_DNA"/>
</dbReference>
<organism evidence="14 15">
    <name type="scientific">Bacillus mesophilus</name>
    <dbReference type="NCBI Taxonomy" id="1808955"/>
    <lineage>
        <taxon>Bacteria</taxon>
        <taxon>Bacillati</taxon>
        <taxon>Bacillota</taxon>
        <taxon>Bacilli</taxon>
        <taxon>Bacillales</taxon>
        <taxon>Bacillaceae</taxon>
        <taxon>Bacillus</taxon>
    </lineage>
</organism>
<proteinExistence type="inferred from homology"/>
<evidence type="ECO:0000256" key="10">
    <source>
        <dbReference type="ARBA" id="ARBA00042182"/>
    </source>
</evidence>
<dbReference type="EC" id="4.1.1.94" evidence="7"/>
<reference evidence="14 15" key="1">
    <citation type="submission" date="2020-02" db="EMBL/GenBank/DDBJ databases">
        <title>Bacillus aquiflavi sp. nov., isolated from yellow water of strong flavor Chinese baijiu in Yibin region of China.</title>
        <authorList>
            <person name="Xie J."/>
        </authorList>
    </citation>
    <scope>NUCLEOTIDE SEQUENCE [LARGE SCALE GENOMIC DNA]</scope>
    <source>
        <strain evidence="14 15">SA4</strain>
    </source>
</reference>
<evidence type="ECO:0000256" key="9">
    <source>
        <dbReference type="ARBA" id="ARBA00042052"/>
    </source>
</evidence>
<keyword evidence="3" id="KW-0963">Cytoplasm</keyword>
<dbReference type="GO" id="GO:0005829">
    <property type="term" value="C:cytosol"/>
    <property type="evidence" value="ECO:0007669"/>
    <property type="project" value="UniProtKB-SubCell"/>
</dbReference>
<protein>
    <recommendedName>
        <fullName evidence="8">Ethylmalonyl-CoA decarboxylase</fullName>
        <ecNumber evidence="7">4.1.1.94</ecNumber>
    </recommendedName>
    <alternativeName>
        <fullName evidence="10">Enoyl-CoA hydratase domain-containing protein 1</fullName>
    </alternativeName>
    <alternativeName>
        <fullName evidence="9">Methylmalonyl-CoA decarboxylase</fullName>
    </alternativeName>
</protein>
<dbReference type="GO" id="GO:0004492">
    <property type="term" value="F:methyl/ethyl malonyl-CoA decarboxylase activity"/>
    <property type="evidence" value="ECO:0007669"/>
    <property type="project" value="UniProtKB-EC"/>
</dbReference>
<dbReference type="AlphaFoldDB" id="A0A6M0Q258"/>
<accession>A0A6M0Q258</accession>
<evidence type="ECO:0000256" key="7">
    <source>
        <dbReference type="ARBA" id="ARBA00038883"/>
    </source>
</evidence>
<dbReference type="GO" id="GO:0016853">
    <property type="term" value="F:isomerase activity"/>
    <property type="evidence" value="ECO:0007669"/>
    <property type="project" value="UniProtKB-KW"/>
</dbReference>
<comment type="catalytic activity">
    <reaction evidence="6">
        <text>(2R)-ethylmalonyl-CoA + H(+) = butanoyl-CoA + CO2</text>
        <dbReference type="Rhea" id="RHEA:59540"/>
        <dbReference type="ChEBI" id="CHEBI:15378"/>
        <dbReference type="ChEBI" id="CHEBI:16526"/>
        <dbReference type="ChEBI" id="CHEBI:57371"/>
        <dbReference type="ChEBI" id="CHEBI:85316"/>
        <dbReference type="EC" id="4.1.1.94"/>
    </reaction>
    <physiologicalReaction direction="left-to-right" evidence="6">
        <dbReference type="Rhea" id="RHEA:59541"/>
    </physiologicalReaction>
</comment>
<keyword evidence="14" id="KW-0413">Isomerase</keyword>
<dbReference type="GO" id="GO:0006635">
    <property type="term" value="P:fatty acid beta-oxidation"/>
    <property type="evidence" value="ECO:0007669"/>
    <property type="project" value="TreeGrafter"/>
</dbReference>
<dbReference type="InterPro" id="IPR029045">
    <property type="entry name" value="ClpP/crotonase-like_dom_sf"/>
</dbReference>
<evidence type="ECO:0000256" key="3">
    <source>
        <dbReference type="ARBA" id="ARBA00022490"/>
    </source>
</evidence>
<dbReference type="CDD" id="cd06558">
    <property type="entry name" value="crotonase-like"/>
    <property type="match status" value="1"/>
</dbReference>
<dbReference type="Gene3D" id="3.90.226.10">
    <property type="entry name" value="2-enoyl-CoA Hydratase, Chain A, domain 1"/>
    <property type="match status" value="1"/>
</dbReference>
<evidence type="ECO:0000256" key="13">
    <source>
        <dbReference type="RuleBase" id="RU003707"/>
    </source>
</evidence>
<dbReference type="RefSeq" id="WP_163176873.1">
    <property type="nucleotide sequence ID" value="NZ_JAAIWM010000001.1"/>
</dbReference>
<evidence type="ECO:0000256" key="2">
    <source>
        <dbReference type="ARBA" id="ARBA00005254"/>
    </source>
</evidence>
<comment type="function">
    <text evidence="12">Decarboxylates ethylmalonyl-CoA, a potentially toxic metabolite, to form butyryl-CoA, suggesting it might be involved in metabolite proofreading. Acts preferentially on (S)-ethylmalonyl-CoA but also has some activity on the (R)-isomer. Also has methylmalonyl-CoA decarboxylase activity at lower level.</text>
</comment>
<gene>
    <name evidence="14" type="ORF">G4D63_01210</name>
</gene>
<evidence type="ECO:0000256" key="4">
    <source>
        <dbReference type="ARBA" id="ARBA00023239"/>
    </source>
</evidence>
<evidence type="ECO:0000313" key="14">
    <source>
        <dbReference type="EMBL" id="NEY70347.1"/>
    </source>
</evidence>
<dbReference type="Proteomes" id="UP000481043">
    <property type="component" value="Unassembled WGS sequence"/>
</dbReference>
<dbReference type="InterPro" id="IPR001753">
    <property type="entry name" value="Enoyl-CoA_hydra/iso"/>
</dbReference>
<evidence type="ECO:0000256" key="8">
    <source>
        <dbReference type="ARBA" id="ARBA00039903"/>
    </source>
</evidence>
<comment type="subcellular location">
    <subcellularLocation>
        <location evidence="1">Cytoplasm</location>
        <location evidence="1">Cytosol</location>
    </subcellularLocation>
</comment>
<keyword evidence="4" id="KW-0456">Lyase</keyword>
<comment type="catalytic activity">
    <reaction evidence="11">
        <text>(S)-methylmalonyl-CoA + H(+) = propanoyl-CoA + CO2</text>
        <dbReference type="Rhea" id="RHEA:61340"/>
        <dbReference type="ChEBI" id="CHEBI:15378"/>
        <dbReference type="ChEBI" id="CHEBI:16526"/>
        <dbReference type="ChEBI" id="CHEBI:57327"/>
        <dbReference type="ChEBI" id="CHEBI:57392"/>
        <dbReference type="EC" id="4.1.1.94"/>
    </reaction>
    <physiologicalReaction direction="left-to-right" evidence="11">
        <dbReference type="Rhea" id="RHEA:61341"/>
    </physiologicalReaction>
</comment>
<evidence type="ECO:0000256" key="11">
    <source>
        <dbReference type="ARBA" id="ARBA00047446"/>
    </source>
</evidence>
<sequence length="257" mass="28765">MTKTSVEKTESGVVILTIQRPSVRNAIDYDVMDQLNNIVEELSVDISSKALIITGEGEQAFCSGGDLSVFHELHTEEEAYFMLSKMGEILFKLMTLKKPTVALMNGIAIGGGLELATACDFRIARTNTKFGFVQGRLGITTGWGGGSYLFEKLPYDQAAKLLYSANMASVEYGQQIGFIQHLIEEDNHREAGIKWVVDLVRNSDSLVLAAYKEMVIRKWETTQLKQRVIKEIEQCSKLWALPAHHEAVNRFLSKEKN</sequence>